<reference evidence="4" key="1">
    <citation type="submission" date="2022-02" db="EMBL/GenBank/DDBJ databases">
        <title>Crop Bioprotection Bacillus Genome Sequencing.</title>
        <authorList>
            <person name="Dunlap C."/>
        </authorList>
    </citation>
    <scope>NUCLEOTIDE SEQUENCE</scope>
    <source>
        <strain evidence="4">M18B4</strain>
    </source>
</reference>
<keyword evidence="2" id="KW-0560">Oxidoreductase</keyword>
<dbReference type="Proteomes" id="UP001070352">
    <property type="component" value="Unassembled WGS sequence"/>
</dbReference>
<dbReference type="SMR" id="A0A9Q4HFR2"/>
<evidence type="ECO:0000313" key="4">
    <source>
        <dbReference type="EMBL" id="MCY8122897.1"/>
    </source>
</evidence>
<evidence type="ECO:0000256" key="3">
    <source>
        <dbReference type="RuleBase" id="RU000363"/>
    </source>
</evidence>
<accession>A0A9Q4HFR2</accession>
<dbReference type="NCBIfam" id="NF005372">
    <property type="entry name" value="PRK06914.1"/>
    <property type="match status" value="1"/>
</dbReference>
<dbReference type="InterPro" id="IPR020904">
    <property type="entry name" value="Sc_DH/Rdtase_CS"/>
</dbReference>
<gene>
    <name evidence="4" type="ORF">MOC45_20295</name>
</gene>
<dbReference type="AlphaFoldDB" id="A0A9Q4HFR2"/>
<dbReference type="Pfam" id="PF00106">
    <property type="entry name" value="adh_short"/>
    <property type="match status" value="1"/>
</dbReference>
<dbReference type="PANTHER" id="PTHR43976">
    <property type="entry name" value="SHORT CHAIN DEHYDROGENASE"/>
    <property type="match status" value="1"/>
</dbReference>
<comment type="similarity">
    <text evidence="1 3">Belongs to the short-chain dehydrogenases/reductases (SDR) family.</text>
</comment>
<dbReference type="Gene3D" id="3.40.50.720">
    <property type="entry name" value="NAD(P)-binding Rossmann-like Domain"/>
    <property type="match status" value="1"/>
</dbReference>
<protein>
    <submittedName>
        <fullName evidence="4">Oxidoreductase</fullName>
    </submittedName>
</protein>
<dbReference type="GO" id="GO:0016491">
    <property type="term" value="F:oxidoreductase activity"/>
    <property type="evidence" value="ECO:0007669"/>
    <property type="project" value="UniProtKB-KW"/>
</dbReference>
<dbReference type="CDD" id="cd05374">
    <property type="entry name" value="17beta-HSD-like_SDR_c"/>
    <property type="match status" value="1"/>
</dbReference>
<sequence length="284" mass="31263">MNKKIAIVTGASRGFGQLAAVKLAKSFFVIATTRQPEKAEQLRELAAAHNVADSIHITALDVTDEQSIASFGKAISAYAPIDLLVNNAGTAYGGFVEDVPMEHFRQQFETNVFGVIHVTKTVLPYIRKHSGAKIINVSSISGLTGFPALSPYASSKHALEGFSESLRVELLPFGIQTALIEPGSYRTSIWSTSLSNYMSVPADDSAYHQYYKKILSYVEKNADESGDPQEVADLIYQLATKQHVKKLRYPIGKGIKLTLLFRSLFPWSAWESILKKKLFSSSKL</sequence>
<dbReference type="PRINTS" id="PR00081">
    <property type="entry name" value="GDHRDH"/>
</dbReference>
<dbReference type="PROSITE" id="PS00061">
    <property type="entry name" value="ADH_SHORT"/>
    <property type="match status" value="1"/>
</dbReference>
<dbReference type="PRINTS" id="PR00080">
    <property type="entry name" value="SDRFAMILY"/>
</dbReference>
<dbReference type="InterPro" id="IPR036291">
    <property type="entry name" value="NAD(P)-bd_dom_sf"/>
</dbReference>
<dbReference type="InterPro" id="IPR051911">
    <property type="entry name" value="SDR_oxidoreductase"/>
</dbReference>
<name>A0A9Q4HFR2_BACSC</name>
<organism evidence="4 5">
    <name type="scientific">Bacillus spizizenii</name>
    <name type="common">Bacillus subtilis subsp. spizizenii</name>
    <dbReference type="NCBI Taxonomy" id="96241"/>
    <lineage>
        <taxon>Bacteria</taxon>
        <taxon>Bacillati</taxon>
        <taxon>Bacillota</taxon>
        <taxon>Bacilli</taxon>
        <taxon>Bacillales</taxon>
        <taxon>Bacillaceae</taxon>
        <taxon>Bacillus</taxon>
    </lineage>
</organism>
<dbReference type="RefSeq" id="WP_003221691.1">
    <property type="nucleotide sequence ID" value="NZ_CBCRWV010000010.1"/>
</dbReference>
<proteinExistence type="inferred from homology"/>
<evidence type="ECO:0000256" key="1">
    <source>
        <dbReference type="ARBA" id="ARBA00006484"/>
    </source>
</evidence>
<dbReference type="PANTHER" id="PTHR43976:SF16">
    <property type="entry name" value="SHORT-CHAIN DEHYDROGENASE_REDUCTASE FAMILY PROTEIN"/>
    <property type="match status" value="1"/>
</dbReference>
<evidence type="ECO:0000313" key="5">
    <source>
        <dbReference type="Proteomes" id="UP001070352"/>
    </source>
</evidence>
<dbReference type="EMBL" id="JALANJ010000046">
    <property type="protein sequence ID" value="MCY8122897.1"/>
    <property type="molecule type" value="Genomic_DNA"/>
</dbReference>
<dbReference type="InterPro" id="IPR002347">
    <property type="entry name" value="SDR_fam"/>
</dbReference>
<evidence type="ECO:0000256" key="2">
    <source>
        <dbReference type="ARBA" id="ARBA00023002"/>
    </source>
</evidence>
<comment type="caution">
    <text evidence="4">The sequence shown here is derived from an EMBL/GenBank/DDBJ whole genome shotgun (WGS) entry which is preliminary data.</text>
</comment>
<dbReference type="SUPFAM" id="SSF51735">
    <property type="entry name" value="NAD(P)-binding Rossmann-fold domains"/>
    <property type="match status" value="1"/>
</dbReference>